<proteinExistence type="predicted"/>
<evidence type="ECO:0000313" key="3">
    <source>
        <dbReference type="EMBL" id="MBB5756941.1"/>
    </source>
</evidence>
<evidence type="ECO:0000259" key="2">
    <source>
        <dbReference type="Pfam" id="PF05036"/>
    </source>
</evidence>
<feature type="domain" description="SPOR" evidence="2">
    <location>
        <begin position="92"/>
        <end position="155"/>
    </location>
</feature>
<comment type="caution">
    <text evidence="3">The sequence shown here is derived from an EMBL/GenBank/DDBJ whole genome shotgun (WGS) entry which is preliminary data.</text>
</comment>
<evidence type="ECO:0000256" key="1">
    <source>
        <dbReference type="SAM" id="MobiDB-lite"/>
    </source>
</evidence>
<dbReference type="Proteomes" id="UP000583454">
    <property type="component" value="Unassembled WGS sequence"/>
</dbReference>
<reference evidence="3 4" key="1">
    <citation type="submission" date="2020-08" db="EMBL/GenBank/DDBJ databases">
        <title>Genomic Encyclopedia of Type Strains, Phase IV (KMG-IV): sequencing the most valuable type-strain genomes for metagenomic binning, comparative biology and taxonomic classification.</title>
        <authorList>
            <person name="Goeker M."/>
        </authorList>
    </citation>
    <scope>NUCLEOTIDE SEQUENCE [LARGE SCALE GENOMIC DNA]</scope>
    <source>
        <strain evidence="3 4">DSM 2163</strain>
    </source>
</reference>
<dbReference type="GO" id="GO:0042834">
    <property type="term" value="F:peptidoglycan binding"/>
    <property type="evidence" value="ECO:0007669"/>
    <property type="project" value="InterPro"/>
</dbReference>
<dbReference type="InterPro" id="IPR007730">
    <property type="entry name" value="SPOR-like_dom"/>
</dbReference>
<protein>
    <recommendedName>
        <fullName evidence="2">SPOR domain-containing protein</fullName>
    </recommendedName>
</protein>
<keyword evidence="4" id="KW-1185">Reference proteome</keyword>
<dbReference type="EMBL" id="JACHOP010000005">
    <property type="protein sequence ID" value="MBB5756941.1"/>
    <property type="molecule type" value="Genomic_DNA"/>
</dbReference>
<dbReference type="Pfam" id="PF05036">
    <property type="entry name" value="SPOR"/>
    <property type="match status" value="1"/>
</dbReference>
<dbReference type="Gene3D" id="3.30.70.1070">
    <property type="entry name" value="Sporulation related repeat"/>
    <property type="match status" value="1"/>
</dbReference>
<accession>A0A840ZIX5</accession>
<feature type="region of interest" description="Disordered" evidence="1">
    <location>
        <begin position="68"/>
        <end position="95"/>
    </location>
</feature>
<dbReference type="AlphaFoldDB" id="A0A840ZIX5"/>
<dbReference type="InterPro" id="IPR036680">
    <property type="entry name" value="SPOR-like_sf"/>
</dbReference>
<gene>
    <name evidence="3" type="ORF">HNR00_001649</name>
</gene>
<name>A0A840ZIX5_9HYPH</name>
<organism evidence="3 4">
    <name type="scientific">Methylorubrum rhodinum</name>
    <dbReference type="NCBI Taxonomy" id="29428"/>
    <lineage>
        <taxon>Bacteria</taxon>
        <taxon>Pseudomonadati</taxon>
        <taxon>Pseudomonadota</taxon>
        <taxon>Alphaproteobacteria</taxon>
        <taxon>Hyphomicrobiales</taxon>
        <taxon>Methylobacteriaceae</taxon>
        <taxon>Methylorubrum</taxon>
    </lineage>
</organism>
<sequence>MAVRIQAHDPALPASYLDGVRIMHTASPSSRPEATADDRAERERDRSVSPTDWLGEPRAVRTVVVKRDETAPPSGTAPIRGDAAQGEARRSGSDAQAILREMRVEYGPVAGQPEMIPRAGADGTVVYHVRVGPFARDDAERLCNALRESGGPCPTARE</sequence>
<feature type="compositionally biased region" description="Basic and acidic residues" evidence="1">
    <location>
        <begin position="34"/>
        <end position="47"/>
    </location>
</feature>
<feature type="region of interest" description="Disordered" evidence="1">
    <location>
        <begin position="25"/>
        <end position="55"/>
    </location>
</feature>
<evidence type="ECO:0000313" key="4">
    <source>
        <dbReference type="Proteomes" id="UP000583454"/>
    </source>
</evidence>